<proteinExistence type="predicted"/>
<organism evidence="1 2">
    <name type="scientific">Roseomonas genomospecies 6</name>
    <dbReference type="NCBI Taxonomy" id="214106"/>
    <lineage>
        <taxon>Bacteria</taxon>
        <taxon>Pseudomonadati</taxon>
        <taxon>Pseudomonadota</taxon>
        <taxon>Alphaproteobacteria</taxon>
        <taxon>Acetobacterales</taxon>
        <taxon>Roseomonadaceae</taxon>
        <taxon>Roseomonas</taxon>
    </lineage>
</organism>
<reference evidence="1 2" key="1">
    <citation type="submission" date="2018-07" db="EMBL/GenBank/DDBJ databases">
        <title>Genome sequence of Azospirillum sp. ATCC 49961.</title>
        <authorList>
            <person name="Sant'Anna F.H."/>
            <person name="Baldani J.I."/>
            <person name="Zilli J.E."/>
            <person name="Reis V.M."/>
            <person name="Hartmann A."/>
            <person name="Cruz L."/>
            <person name="de Souza E.M."/>
            <person name="de Oliveira Pedrosa F."/>
            <person name="Passaglia L.M.P."/>
        </authorList>
    </citation>
    <scope>NUCLEOTIDE SEQUENCE [LARGE SCALE GENOMIC DNA]</scope>
    <source>
        <strain evidence="1 2">ATCC 49961</strain>
    </source>
</reference>
<name>A0A9W7TYQ7_9PROT</name>
<dbReference type="EMBL" id="QOKW01000011">
    <property type="protein sequence ID" value="KAA0679820.1"/>
    <property type="molecule type" value="Genomic_DNA"/>
</dbReference>
<gene>
    <name evidence="1" type="primary">cas7u</name>
    <name evidence="1" type="ORF">DS843_15755</name>
</gene>
<dbReference type="NCBIfam" id="TIGR02570">
    <property type="entry name" value="cas7_GSU0053"/>
    <property type="match status" value="1"/>
</dbReference>
<protein>
    <submittedName>
        <fullName evidence="1">Type I-U CRISPR-associated protein Cas7</fullName>
    </submittedName>
</protein>
<sequence>MSDREVWCVLIDSVQSQANRLEEALLEAVRTGGIPLPRLSVDFGPGGLNSIGGITFLDAPHRVFDAILRDSLLDGAPFQKSPLGDRLKKATAKDASAILEASPSALLFGV</sequence>
<dbReference type="OrthoDB" id="190628at2"/>
<comment type="caution">
    <text evidence="1">The sequence shown here is derived from an EMBL/GenBank/DDBJ whole genome shotgun (WGS) entry which is preliminary data.</text>
</comment>
<keyword evidence="2" id="KW-1185">Reference proteome</keyword>
<dbReference type="InterPro" id="IPR013403">
    <property type="entry name" value="CRISPR-assoc_prot_Csb1/Cas7u"/>
</dbReference>
<evidence type="ECO:0000313" key="2">
    <source>
        <dbReference type="Proteomes" id="UP000480854"/>
    </source>
</evidence>
<dbReference type="RefSeq" id="WP_149469853.1">
    <property type="nucleotide sequence ID" value="NZ_QOKW01000011.1"/>
</dbReference>
<dbReference type="Proteomes" id="UP000480854">
    <property type="component" value="Unassembled WGS sequence"/>
</dbReference>
<evidence type="ECO:0000313" key="1">
    <source>
        <dbReference type="EMBL" id="KAA0679820.1"/>
    </source>
</evidence>
<accession>A0A9W7TYQ7</accession>
<dbReference type="Pfam" id="PF09617">
    <property type="entry name" value="Cas_GSU0053"/>
    <property type="match status" value="1"/>
</dbReference>
<dbReference type="AlphaFoldDB" id="A0A9W7TYQ7"/>